<accession>A0A061GMY7</accession>
<dbReference type="InParanoid" id="A0A061GMY7"/>
<dbReference type="Proteomes" id="UP000026915">
    <property type="component" value="Chromosome 9"/>
</dbReference>
<dbReference type="Gramene" id="EOY30901">
    <property type="protein sequence ID" value="EOY30901"/>
    <property type="gene ID" value="TCM_037949"/>
</dbReference>
<dbReference type="HOGENOM" id="CLU_2296816_0_0_1"/>
<sequence>MFIDNLHPKANQGISTLVHKLYKNLPSGTFCRRELRKCHSGIIFGAATRKKALSMPSCLHVVAVSAATRLWSSSWTMGRVSCLSFKPMFSLHFVFAFGKMT</sequence>
<dbReference type="AlphaFoldDB" id="A0A061GMY7"/>
<dbReference type="EMBL" id="CM001887">
    <property type="protein sequence ID" value="EOY30901.1"/>
    <property type="molecule type" value="Genomic_DNA"/>
</dbReference>
<evidence type="ECO:0000313" key="1">
    <source>
        <dbReference type="EMBL" id="EOY30901.1"/>
    </source>
</evidence>
<organism evidence="1 2">
    <name type="scientific">Theobroma cacao</name>
    <name type="common">Cacao</name>
    <name type="synonym">Cocoa</name>
    <dbReference type="NCBI Taxonomy" id="3641"/>
    <lineage>
        <taxon>Eukaryota</taxon>
        <taxon>Viridiplantae</taxon>
        <taxon>Streptophyta</taxon>
        <taxon>Embryophyta</taxon>
        <taxon>Tracheophyta</taxon>
        <taxon>Spermatophyta</taxon>
        <taxon>Magnoliopsida</taxon>
        <taxon>eudicotyledons</taxon>
        <taxon>Gunneridae</taxon>
        <taxon>Pentapetalae</taxon>
        <taxon>rosids</taxon>
        <taxon>malvids</taxon>
        <taxon>Malvales</taxon>
        <taxon>Malvaceae</taxon>
        <taxon>Byttnerioideae</taxon>
        <taxon>Theobroma</taxon>
    </lineage>
</organism>
<keyword evidence="2" id="KW-1185">Reference proteome</keyword>
<evidence type="ECO:0000313" key="2">
    <source>
        <dbReference type="Proteomes" id="UP000026915"/>
    </source>
</evidence>
<name>A0A061GMY7_THECC</name>
<reference evidence="1 2" key="1">
    <citation type="journal article" date="2013" name="Genome Biol.">
        <title>The genome sequence of the most widely cultivated cacao type and its use to identify candidate genes regulating pod color.</title>
        <authorList>
            <person name="Motamayor J.C."/>
            <person name="Mockaitis K."/>
            <person name="Schmutz J."/>
            <person name="Haiminen N."/>
            <person name="Iii D.L."/>
            <person name="Cornejo O."/>
            <person name="Findley S.D."/>
            <person name="Zheng P."/>
            <person name="Utro F."/>
            <person name="Royaert S."/>
            <person name="Saski C."/>
            <person name="Jenkins J."/>
            <person name="Podicheti R."/>
            <person name="Zhao M."/>
            <person name="Scheffler B.E."/>
            <person name="Stack J.C."/>
            <person name="Feltus F.A."/>
            <person name="Mustiga G.M."/>
            <person name="Amores F."/>
            <person name="Phillips W."/>
            <person name="Marelli J.P."/>
            <person name="May G.D."/>
            <person name="Shapiro H."/>
            <person name="Ma J."/>
            <person name="Bustamante C.D."/>
            <person name="Schnell R.J."/>
            <person name="Main D."/>
            <person name="Gilbert D."/>
            <person name="Parida L."/>
            <person name="Kuhn D.N."/>
        </authorList>
    </citation>
    <scope>NUCLEOTIDE SEQUENCE [LARGE SCALE GENOMIC DNA]</scope>
    <source>
        <strain evidence="2">cv. Matina 1-6</strain>
    </source>
</reference>
<protein>
    <submittedName>
        <fullName evidence="1">Uncharacterized protein</fullName>
    </submittedName>
</protein>
<gene>
    <name evidence="1" type="ORF">TCM_037949</name>
</gene>
<proteinExistence type="predicted"/>